<dbReference type="PANTHER" id="PTHR47633:SF4">
    <property type="entry name" value="MYOPALLADIN ISOFORM X1"/>
    <property type="match status" value="1"/>
</dbReference>
<dbReference type="EMBL" id="AGBW02006309">
    <property type="protein sequence ID" value="OWR55223.1"/>
    <property type="molecule type" value="Genomic_DNA"/>
</dbReference>
<comment type="caution">
    <text evidence="2">The sequence shown here is derived from an EMBL/GenBank/DDBJ whole genome shotgun (WGS) entry which is preliminary data.</text>
</comment>
<protein>
    <submittedName>
        <fullName evidence="2">Muscle M-line assembly protein unc-89</fullName>
    </submittedName>
</protein>
<dbReference type="InterPro" id="IPR013098">
    <property type="entry name" value="Ig_I-set"/>
</dbReference>
<evidence type="ECO:0000313" key="2">
    <source>
        <dbReference type="EMBL" id="OWR55223.1"/>
    </source>
</evidence>
<dbReference type="Proteomes" id="UP000007151">
    <property type="component" value="Unassembled WGS sequence"/>
</dbReference>
<dbReference type="Gene3D" id="2.60.40.10">
    <property type="entry name" value="Immunoglobulins"/>
    <property type="match status" value="2"/>
</dbReference>
<dbReference type="InterPro" id="IPR013783">
    <property type="entry name" value="Ig-like_fold"/>
</dbReference>
<gene>
    <name evidence="2" type="ORF">KGM_201219B</name>
</gene>
<proteinExistence type="predicted"/>
<keyword evidence="3" id="KW-1185">Reference proteome</keyword>
<accession>A0A212FNC9</accession>
<sequence>AGSTHEVIIEVEGTPAPELKFFKDGVEIKSSERIRIVKESEELYKIIINDCKLTDTGSYSVVATNEVNQCSDFWQWHVSSPPRVIKKIGEERICNEKETVTLTVETEADPAPTVTW</sequence>
<dbReference type="PANTHER" id="PTHR47633">
    <property type="entry name" value="IMMUNOGLOBULIN"/>
    <property type="match status" value="1"/>
</dbReference>
<evidence type="ECO:0000259" key="1">
    <source>
        <dbReference type="Pfam" id="PF07679"/>
    </source>
</evidence>
<dbReference type="Pfam" id="PF07679">
    <property type="entry name" value="I-set"/>
    <property type="match status" value="1"/>
</dbReference>
<organism evidence="2 3">
    <name type="scientific">Danaus plexippus plexippus</name>
    <dbReference type="NCBI Taxonomy" id="278856"/>
    <lineage>
        <taxon>Eukaryota</taxon>
        <taxon>Metazoa</taxon>
        <taxon>Ecdysozoa</taxon>
        <taxon>Arthropoda</taxon>
        <taxon>Hexapoda</taxon>
        <taxon>Insecta</taxon>
        <taxon>Pterygota</taxon>
        <taxon>Neoptera</taxon>
        <taxon>Endopterygota</taxon>
        <taxon>Lepidoptera</taxon>
        <taxon>Glossata</taxon>
        <taxon>Ditrysia</taxon>
        <taxon>Papilionoidea</taxon>
        <taxon>Nymphalidae</taxon>
        <taxon>Danainae</taxon>
        <taxon>Danaini</taxon>
        <taxon>Danaina</taxon>
        <taxon>Danaus</taxon>
        <taxon>Danaus</taxon>
    </lineage>
</organism>
<dbReference type="InterPro" id="IPR036179">
    <property type="entry name" value="Ig-like_dom_sf"/>
</dbReference>
<feature type="non-terminal residue" evidence="2">
    <location>
        <position position="1"/>
    </location>
</feature>
<dbReference type="STRING" id="278856.A0A212FNC9"/>
<reference evidence="2 3" key="1">
    <citation type="journal article" date="2011" name="Cell">
        <title>The monarch butterfly genome yields insights into long-distance migration.</title>
        <authorList>
            <person name="Zhan S."/>
            <person name="Merlin C."/>
            <person name="Boore J.L."/>
            <person name="Reppert S.M."/>
        </authorList>
    </citation>
    <scope>NUCLEOTIDE SEQUENCE [LARGE SCALE GENOMIC DNA]</scope>
    <source>
        <strain evidence="2">F-2</strain>
    </source>
</reference>
<feature type="domain" description="Immunoglobulin I-set" evidence="1">
    <location>
        <begin position="2"/>
        <end position="71"/>
    </location>
</feature>
<dbReference type="SUPFAM" id="SSF48726">
    <property type="entry name" value="Immunoglobulin"/>
    <property type="match status" value="1"/>
</dbReference>
<name>A0A212FNC9_DANPL</name>
<dbReference type="KEGG" id="dpl:KGM_201219B"/>
<dbReference type="InParanoid" id="A0A212FNC9"/>
<evidence type="ECO:0000313" key="3">
    <source>
        <dbReference type="Proteomes" id="UP000007151"/>
    </source>
</evidence>
<dbReference type="AlphaFoldDB" id="A0A212FNC9"/>